<dbReference type="EC" id="1.14.14.5" evidence="6"/>
<dbReference type="PANTHER" id="PTHR42847:SF9">
    <property type="entry name" value="BLL6451 PROTEIN"/>
    <property type="match status" value="1"/>
</dbReference>
<dbReference type="InterPro" id="IPR011251">
    <property type="entry name" value="Luciferase-like_dom"/>
</dbReference>
<dbReference type="EMBL" id="JAURTK010000002">
    <property type="protein sequence ID" value="MDP9646898.1"/>
    <property type="molecule type" value="Genomic_DNA"/>
</dbReference>
<dbReference type="InterPro" id="IPR050172">
    <property type="entry name" value="SsuD_RutA_monooxygenase"/>
</dbReference>
<dbReference type="CDD" id="cd01094">
    <property type="entry name" value="Alkanesulfonate_monoxygenase"/>
    <property type="match status" value="1"/>
</dbReference>
<feature type="domain" description="Luciferase-like" evidence="5">
    <location>
        <begin position="4"/>
        <end position="323"/>
    </location>
</feature>
<gene>
    <name evidence="6" type="ORF">J2793_002331</name>
</gene>
<dbReference type="RefSeq" id="WP_087750346.1">
    <property type="nucleotide sequence ID" value="NZ_JAQQDN010000009.1"/>
</dbReference>
<evidence type="ECO:0000256" key="1">
    <source>
        <dbReference type="ARBA" id="ARBA00022630"/>
    </source>
</evidence>
<dbReference type="Pfam" id="PF00296">
    <property type="entry name" value="Bac_luciferase"/>
    <property type="match status" value="1"/>
</dbReference>
<dbReference type="Gene3D" id="3.20.20.30">
    <property type="entry name" value="Luciferase-like domain"/>
    <property type="match status" value="1"/>
</dbReference>
<organism evidence="6 7">
    <name type="scientific">Paraburkholderia caledonica</name>
    <dbReference type="NCBI Taxonomy" id="134536"/>
    <lineage>
        <taxon>Bacteria</taxon>
        <taxon>Pseudomonadati</taxon>
        <taxon>Pseudomonadota</taxon>
        <taxon>Betaproteobacteria</taxon>
        <taxon>Burkholderiales</taxon>
        <taxon>Burkholderiaceae</taxon>
        <taxon>Paraburkholderia</taxon>
    </lineage>
</organism>
<dbReference type="AlphaFoldDB" id="A0AB73IA41"/>
<comment type="caution">
    <text evidence="6">The sequence shown here is derived from an EMBL/GenBank/DDBJ whole genome shotgun (WGS) entry which is preliminary data.</text>
</comment>
<keyword evidence="2" id="KW-0288">FMN</keyword>
<evidence type="ECO:0000256" key="3">
    <source>
        <dbReference type="ARBA" id="ARBA00023002"/>
    </source>
</evidence>
<evidence type="ECO:0000256" key="4">
    <source>
        <dbReference type="ARBA" id="ARBA00023033"/>
    </source>
</evidence>
<keyword evidence="3 6" id="KW-0560">Oxidoreductase</keyword>
<evidence type="ECO:0000313" key="7">
    <source>
        <dbReference type="Proteomes" id="UP001229486"/>
    </source>
</evidence>
<protein>
    <submittedName>
        <fullName evidence="6">Alkanesulfonate monooxygenase</fullName>
        <ecNumber evidence="6">1.14.14.5</ecNumber>
    </submittedName>
</protein>
<keyword evidence="1" id="KW-0285">Flavoprotein</keyword>
<evidence type="ECO:0000313" key="6">
    <source>
        <dbReference type="EMBL" id="MDP9646898.1"/>
    </source>
</evidence>
<name>A0AB73IA41_9BURK</name>
<reference evidence="6" key="1">
    <citation type="submission" date="2023-07" db="EMBL/GenBank/DDBJ databases">
        <title>Sorghum-associated microbial communities from plants grown in Nebraska, USA.</title>
        <authorList>
            <person name="Schachtman D."/>
        </authorList>
    </citation>
    <scope>NUCLEOTIDE SEQUENCE</scope>
    <source>
        <strain evidence="6">DS1061</strain>
    </source>
</reference>
<accession>A0AB73IA41</accession>
<dbReference type="Proteomes" id="UP001229486">
    <property type="component" value="Unassembled WGS sequence"/>
</dbReference>
<evidence type="ECO:0000259" key="5">
    <source>
        <dbReference type="Pfam" id="PF00296"/>
    </source>
</evidence>
<dbReference type="InterPro" id="IPR036661">
    <property type="entry name" value="Luciferase-like_sf"/>
</dbReference>
<sequence length="371" mass="40395">MSIEFIGMIQTRKVSETHAPQGPAVDVGYVAQFARAHEAAGFDRILVPHHSTSPDALLTVAHAASVTSRVHFMLAHRPGFVAPTLAARQLATLDQYSGGRLAVHIISGGDDAEQRRDGDFLSHDERYARTDEYLNIVRRIWTDAKPFDHHGQYYRFEQGFSEVKPVQQPHIPVYFGGASAPALEIAGRHADVYALWGESKAQVREQVTRVRAEAAKHGRTVRFSVSFRPILAATEAAAWERADHILAETRRLRAAQGLGVGGPAQSEGARRLLAASGDSDRADERLWTGIAKEIGGRSNSTALVGTPQQVADTLAEYYALGVSTFLVRGFDPLEDAIDYGRELIPATRERIARLRSAEGAQGAATTETLAA</sequence>
<proteinExistence type="predicted"/>
<evidence type="ECO:0000256" key="2">
    <source>
        <dbReference type="ARBA" id="ARBA00022643"/>
    </source>
</evidence>
<dbReference type="SUPFAM" id="SSF51679">
    <property type="entry name" value="Bacterial luciferase-like"/>
    <property type="match status" value="1"/>
</dbReference>
<keyword evidence="4 6" id="KW-0503">Monooxygenase</keyword>
<dbReference type="GO" id="GO:0046306">
    <property type="term" value="P:alkanesulfonate catabolic process"/>
    <property type="evidence" value="ECO:0007669"/>
    <property type="project" value="TreeGrafter"/>
</dbReference>
<dbReference type="GO" id="GO:0008726">
    <property type="term" value="F:alkanesulfonate monooxygenase activity"/>
    <property type="evidence" value="ECO:0007669"/>
    <property type="project" value="UniProtKB-EC"/>
</dbReference>
<dbReference type="PANTHER" id="PTHR42847">
    <property type="entry name" value="ALKANESULFONATE MONOOXYGENASE"/>
    <property type="match status" value="1"/>
</dbReference>